<evidence type="ECO:0000256" key="4">
    <source>
        <dbReference type="ARBA" id="ARBA00022989"/>
    </source>
</evidence>
<reference evidence="9 10" key="1">
    <citation type="submission" date="2019-02" db="EMBL/GenBank/DDBJ databases">
        <title>Deep-cultivation of Planctomycetes and their phenomic and genomic characterization uncovers novel biology.</title>
        <authorList>
            <person name="Wiegand S."/>
            <person name="Jogler M."/>
            <person name="Boedeker C."/>
            <person name="Pinto D."/>
            <person name="Vollmers J."/>
            <person name="Rivas-Marin E."/>
            <person name="Kohn T."/>
            <person name="Peeters S.H."/>
            <person name="Heuer A."/>
            <person name="Rast P."/>
            <person name="Oberbeckmann S."/>
            <person name="Bunk B."/>
            <person name="Jeske O."/>
            <person name="Meyerdierks A."/>
            <person name="Storesund J.E."/>
            <person name="Kallscheuer N."/>
            <person name="Luecker S."/>
            <person name="Lage O.M."/>
            <person name="Pohl T."/>
            <person name="Merkel B.J."/>
            <person name="Hornburger P."/>
            <person name="Mueller R.-W."/>
            <person name="Bruemmer F."/>
            <person name="Labrenz M."/>
            <person name="Spormann A.M."/>
            <person name="Op Den Camp H."/>
            <person name="Overmann J."/>
            <person name="Amann R."/>
            <person name="Jetten M.S.M."/>
            <person name="Mascher T."/>
            <person name="Medema M.H."/>
            <person name="Devos D.P."/>
            <person name="Kaster A.-K."/>
            <person name="Ovreas L."/>
            <person name="Rohde M."/>
            <person name="Galperin M.Y."/>
            <person name="Jogler C."/>
        </authorList>
    </citation>
    <scope>NUCLEOTIDE SEQUENCE [LARGE SCALE GENOMIC DNA]</scope>
    <source>
        <strain evidence="9 10">Pla52o</strain>
    </source>
</reference>
<dbReference type="RefSeq" id="WP_146595568.1">
    <property type="nucleotide sequence ID" value="NZ_SJPT01000005.1"/>
</dbReference>
<gene>
    <name evidence="9" type="ORF">Pla52o_34540</name>
</gene>
<organism evidence="9 10">
    <name type="scientific">Novipirellula galeiformis</name>
    <dbReference type="NCBI Taxonomy" id="2528004"/>
    <lineage>
        <taxon>Bacteria</taxon>
        <taxon>Pseudomonadati</taxon>
        <taxon>Planctomycetota</taxon>
        <taxon>Planctomycetia</taxon>
        <taxon>Pirellulales</taxon>
        <taxon>Pirellulaceae</taxon>
        <taxon>Novipirellula</taxon>
    </lineage>
</organism>
<keyword evidence="5 6" id="KW-0472">Membrane</keyword>
<keyword evidence="3 6" id="KW-0812">Transmembrane</keyword>
<accession>A0A5C6CDR0</accession>
<dbReference type="OrthoDB" id="248483at2"/>
<proteinExistence type="predicted"/>
<feature type="transmembrane region" description="Helical" evidence="6">
    <location>
        <begin position="257"/>
        <end position="282"/>
    </location>
</feature>
<dbReference type="Pfam" id="PF02687">
    <property type="entry name" value="FtsX"/>
    <property type="match status" value="1"/>
</dbReference>
<dbReference type="InterPro" id="IPR025857">
    <property type="entry name" value="MacB_PCD"/>
</dbReference>
<keyword evidence="10" id="KW-1185">Reference proteome</keyword>
<protein>
    <submittedName>
        <fullName evidence="9">FtsX-like permease family protein</fullName>
    </submittedName>
</protein>
<evidence type="ECO:0000313" key="10">
    <source>
        <dbReference type="Proteomes" id="UP000316304"/>
    </source>
</evidence>
<dbReference type="PANTHER" id="PTHR43738">
    <property type="entry name" value="ABC TRANSPORTER, MEMBRANE PROTEIN"/>
    <property type="match status" value="1"/>
</dbReference>
<dbReference type="AlphaFoldDB" id="A0A5C6CDR0"/>
<sequence>MLLPWEYGVRNLARRPVRTALTLVALATVVMLVFVVVGFIRGLEQSLSVSGDEDVVLVYSVNSEENIENSSIEARTPALLTASFDGVVKRFGVTHVSPELYLGTRVKTVNGEGGLGLVRGVKLTTPLVRRSVKLVEGDWPGDGEVIVGRLAATKLGSPDEAMAIGQQLEFEGRSWNISGRFAAGGAAYESEIWCKLEDFQTATKRQDLSLVAMLLSPGSSPAEVELFCKERTDLELRAIRETDYYASLQQHYKPVRVLAWFVVVLVSAAGVFAGLNMMYGAVAGRIREIATLQALGFRRRAILVSLIQEGVLLAAAGSLLSGAIALTMLNGMAVRFTMGAFALRIDSVAIVIGCSVGLLLGVLGALPPALKALQAEVATSLKAV</sequence>
<evidence type="ECO:0000256" key="6">
    <source>
        <dbReference type="SAM" id="Phobius"/>
    </source>
</evidence>
<evidence type="ECO:0000256" key="3">
    <source>
        <dbReference type="ARBA" id="ARBA00022692"/>
    </source>
</evidence>
<feature type="domain" description="MacB-like periplasmic core" evidence="8">
    <location>
        <begin position="19"/>
        <end position="225"/>
    </location>
</feature>
<feature type="transmembrane region" description="Helical" evidence="6">
    <location>
        <begin position="20"/>
        <end position="40"/>
    </location>
</feature>
<name>A0A5C6CDR0_9BACT</name>
<dbReference type="GO" id="GO:0005886">
    <property type="term" value="C:plasma membrane"/>
    <property type="evidence" value="ECO:0007669"/>
    <property type="project" value="UniProtKB-SubCell"/>
</dbReference>
<dbReference type="InterPro" id="IPR051125">
    <property type="entry name" value="ABC-4/HrtB_transporter"/>
</dbReference>
<dbReference type="PANTHER" id="PTHR43738:SF3">
    <property type="entry name" value="ABC TRANSPORTER PERMEASE"/>
    <property type="match status" value="1"/>
</dbReference>
<keyword evidence="2" id="KW-1003">Cell membrane</keyword>
<dbReference type="Pfam" id="PF12704">
    <property type="entry name" value="MacB_PCD"/>
    <property type="match status" value="1"/>
</dbReference>
<evidence type="ECO:0000256" key="1">
    <source>
        <dbReference type="ARBA" id="ARBA00004651"/>
    </source>
</evidence>
<comment type="subcellular location">
    <subcellularLocation>
        <location evidence="1">Cell membrane</location>
        <topology evidence="1">Multi-pass membrane protein</topology>
    </subcellularLocation>
</comment>
<dbReference type="Proteomes" id="UP000316304">
    <property type="component" value="Unassembled WGS sequence"/>
</dbReference>
<dbReference type="InterPro" id="IPR003838">
    <property type="entry name" value="ABC3_permease_C"/>
</dbReference>
<evidence type="ECO:0000256" key="5">
    <source>
        <dbReference type="ARBA" id="ARBA00023136"/>
    </source>
</evidence>
<evidence type="ECO:0000259" key="7">
    <source>
        <dbReference type="Pfam" id="PF02687"/>
    </source>
</evidence>
<evidence type="ECO:0000256" key="2">
    <source>
        <dbReference type="ARBA" id="ARBA00022475"/>
    </source>
</evidence>
<comment type="caution">
    <text evidence="9">The sequence shown here is derived from an EMBL/GenBank/DDBJ whole genome shotgun (WGS) entry which is preliminary data.</text>
</comment>
<dbReference type="EMBL" id="SJPT01000005">
    <property type="protein sequence ID" value="TWU22398.1"/>
    <property type="molecule type" value="Genomic_DNA"/>
</dbReference>
<evidence type="ECO:0000313" key="9">
    <source>
        <dbReference type="EMBL" id="TWU22398.1"/>
    </source>
</evidence>
<feature type="transmembrane region" description="Helical" evidence="6">
    <location>
        <begin position="302"/>
        <end position="329"/>
    </location>
</feature>
<feature type="domain" description="ABC3 transporter permease C-terminal" evidence="7">
    <location>
        <begin position="261"/>
        <end position="376"/>
    </location>
</feature>
<evidence type="ECO:0000259" key="8">
    <source>
        <dbReference type="Pfam" id="PF12704"/>
    </source>
</evidence>
<feature type="transmembrane region" description="Helical" evidence="6">
    <location>
        <begin position="341"/>
        <end position="366"/>
    </location>
</feature>
<keyword evidence="4 6" id="KW-1133">Transmembrane helix</keyword>